<keyword evidence="7 8" id="KW-0924">Ammonia transport</keyword>
<evidence type="ECO:0000313" key="13">
    <source>
        <dbReference type="Proteomes" id="UP001162891"/>
    </source>
</evidence>
<feature type="transmembrane region" description="Helical" evidence="8">
    <location>
        <begin position="335"/>
        <end position="351"/>
    </location>
</feature>
<feature type="transmembrane region" description="Helical" evidence="8">
    <location>
        <begin position="209"/>
        <end position="232"/>
    </location>
</feature>
<sequence>MTGSPMTEIATNTHRAGRPPRRNWSARRLVAAVALLAPMMALASDAPKIDTGDTALVLVSAGLVMLMTPGLAFFYGGLVRAKNAVHTMNLSIVCMAIVGVLWAVVGYSLAFSPGGAIDRFLGGFSWLGLSGVGDAPEASLAATVPHSAFMLFQGMFAVITPALISGAIVERVRMKAFVLFVALWSLLVYAPVAHWVWAPGGWLRNMGVLDFAGGTVVHINAAAAALVGAILLGKRAGLKSPTVLPHSVPFAILGMGLLWFGWLGFNGGSALAASGLASTGFVNTFFAPAAAAAAWGLAELVLHGKVSGVGLASGAVAGMVAITPAAGFVKPGSGLIIGALAAMASFTAIRIRPKLGLDDSLDVFAVHGVAATLGALLTGVFASTAVNAAGADGSVALLGKQAVGVVVTMIFSGVLSFALYKLVGAVTPLRADEQDEWTGLDQSEAGERAYIPGDMDASSSGAIGHAAPSPTASALSLTTK</sequence>
<feature type="transmembrane region" description="Helical" evidence="8">
    <location>
        <begin position="402"/>
        <end position="420"/>
    </location>
</feature>
<feature type="transmembrane region" description="Helical" evidence="8">
    <location>
        <begin position="363"/>
        <end position="382"/>
    </location>
</feature>
<organism evidence="12 13">
    <name type="scientific">Anaeromyxobacter oryzae</name>
    <dbReference type="NCBI Taxonomy" id="2918170"/>
    <lineage>
        <taxon>Bacteria</taxon>
        <taxon>Pseudomonadati</taxon>
        <taxon>Myxococcota</taxon>
        <taxon>Myxococcia</taxon>
        <taxon>Myxococcales</taxon>
        <taxon>Cystobacterineae</taxon>
        <taxon>Anaeromyxobacteraceae</taxon>
        <taxon>Anaeromyxobacter</taxon>
    </lineage>
</organism>
<keyword evidence="13" id="KW-1185">Reference proteome</keyword>
<name>A0ABM7WYG8_9BACT</name>
<comment type="similarity">
    <text evidence="2 8">Belongs to the ammonia transporter channel (TC 1.A.11.2) family.</text>
</comment>
<protein>
    <recommendedName>
        <fullName evidence="8">Ammonium transporter</fullName>
    </recommendedName>
</protein>
<dbReference type="InterPro" id="IPR018047">
    <property type="entry name" value="Ammonium_transpt_CS"/>
</dbReference>
<evidence type="ECO:0000256" key="9">
    <source>
        <dbReference type="SAM" id="MobiDB-lite"/>
    </source>
</evidence>
<dbReference type="Pfam" id="PF00909">
    <property type="entry name" value="Ammonium_transp"/>
    <property type="match status" value="1"/>
</dbReference>
<dbReference type="Gene3D" id="1.10.3430.10">
    <property type="entry name" value="Ammonium transporter AmtB like domains"/>
    <property type="match status" value="1"/>
</dbReference>
<dbReference type="InterPro" id="IPR024041">
    <property type="entry name" value="NH4_transpt_AmtB-like_dom"/>
</dbReference>
<evidence type="ECO:0000256" key="2">
    <source>
        <dbReference type="ARBA" id="ARBA00005887"/>
    </source>
</evidence>
<accession>A0ABM7WYG8</accession>
<dbReference type="NCBIfam" id="TIGR00836">
    <property type="entry name" value="amt"/>
    <property type="match status" value="1"/>
</dbReference>
<feature type="transmembrane region" description="Helical" evidence="8">
    <location>
        <begin position="176"/>
        <end position="197"/>
    </location>
</feature>
<keyword evidence="4 8" id="KW-0812">Transmembrane</keyword>
<dbReference type="PROSITE" id="PS01219">
    <property type="entry name" value="AMMONIUM_TRANSP"/>
    <property type="match status" value="1"/>
</dbReference>
<feature type="transmembrane region" description="Helical" evidence="8">
    <location>
        <begin position="285"/>
        <end position="302"/>
    </location>
</feature>
<evidence type="ECO:0000256" key="5">
    <source>
        <dbReference type="ARBA" id="ARBA00022989"/>
    </source>
</evidence>
<dbReference type="EMBL" id="AP025591">
    <property type="protein sequence ID" value="BDG04561.1"/>
    <property type="molecule type" value="Genomic_DNA"/>
</dbReference>
<dbReference type="InterPro" id="IPR001905">
    <property type="entry name" value="Ammonium_transpt"/>
</dbReference>
<evidence type="ECO:0000256" key="8">
    <source>
        <dbReference type="RuleBase" id="RU362002"/>
    </source>
</evidence>
<feature type="chain" id="PRO_5045316620" description="Ammonium transporter" evidence="10">
    <location>
        <begin position="44"/>
        <end position="480"/>
    </location>
</feature>
<evidence type="ECO:0000256" key="3">
    <source>
        <dbReference type="ARBA" id="ARBA00022448"/>
    </source>
</evidence>
<keyword evidence="3 8" id="KW-0813">Transport</keyword>
<evidence type="ECO:0000256" key="7">
    <source>
        <dbReference type="ARBA" id="ARBA00023177"/>
    </source>
</evidence>
<dbReference type="Proteomes" id="UP001162891">
    <property type="component" value="Chromosome"/>
</dbReference>
<feature type="signal peptide" evidence="10">
    <location>
        <begin position="1"/>
        <end position="43"/>
    </location>
</feature>
<evidence type="ECO:0000256" key="10">
    <source>
        <dbReference type="SAM" id="SignalP"/>
    </source>
</evidence>
<dbReference type="PANTHER" id="PTHR43029:SF10">
    <property type="entry name" value="AMMONIUM TRANSPORTER MEP2"/>
    <property type="match status" value="1"/>
</dbReference>
<evidence type="ECO:0000259" key="11">
    <source>
        <dbReference type="Pfam" id="PF00909"/>
    </source>
</evidence>
<dbReference type="PANTHER" id="PTHR43029">
    <property type="entry name" value="AMMONIUM TRANSPORTER MEP2"/>
    <property type="match status" value="1"/>
</dbReference>
<comment type="subcellular location">
    <subcellularLocation>
        <location evidence="8">Cell membrane</location>
        <topology evidence="8">Multi-pass membrane protein</topology>
    </subcellularLocation>
    <subcellularLocation>
        <location evidence="1">Membrane</location>
        <topology evidence="1">Multi-pass membrane protein</topology>
    </subcellularLocation>
</comment>
<keyword evidence="6 8" id="KW-0472">Membrane</keyword>
<dbReference type="InterPro" id="IPR029020">
    <property type="entry name" value="Ammonium/urea_transptr"/>
</dbReference>
<evidence type="ECO:0000256" key="4">
    <source>
        <dbReference type="ARBA" id="ARBA00022692"/>
    </source>
</evidence>
<feature type="compositionally biased region" description="Low complexity" evidence="9">
    <location>
        <begin position="466"/>
        <end position="480"/>
    </location>
</feature>
<keyword evidence="5 8" id="KW-1133">Transmembrane helix</keyword>
<evidence type="ECO:0000256" key="6">
    <source>
        <dbReference type="ARBA" id="ARBA00023136"/>
    </source>
</evidence>
<reference evidence="13" key="1">
    <citation type="journal article" date="2022" name="Int. J. Syst. Evol. Microbiol.">
        <title>Anaeromyxobacter oryzae sp. nov., Anaeromyxobacter diazotrophicus sp. nov. and Anaeromyxobacter paludicola sp. nov., isolated from paddy soils.</title>
        <authorList>
            <person name="Itoh H."/>
            <person name="Xu Z."/>
            <person name="Mise K."/>
            <person name="Masuda Y."/>
            <person name="Ushijima N."/>
            <person name="Hayakawa C."/>
            <person name="Shiratori Y."/>
            <person name="Senoo K."/>
        </authorList>
    </citation>
    <scope>NUCLEOTIDE SEQUENCE [LARGE SCALE GENOMIC DNA]</scope>
    <source>
        <strain evidence="13">Red232</strain>
    </source>
</reference>
<feature type="region of interest" description="Disordered" evidence="9">
    <location>
        <begin position="1"/>
        <end position="22"/>
    </location>
</feature>
<proteinExistence type="inferred from homology"/>
<feature type="transmembrane region" description="Helical" evidence="8">
    <location>
        <begin position="90"/>
        <end position="110"/>
    </location>
</feature>
<feature type="region of interest" description="Disordered" evidence="9">
    <location>
        <begin position="455"/>
        <end position="480"/>
    </location>
</feature>
<feature type="transmembrane region" description="Helical" evidence="8">
    <location>
        <begin position="309"/>
        <end position="329"/>
    </location>
</feature>
<dbReference type="SUPFAM" id="SSF111352">
    <property type="entry name" value="Ammonium transporter"/>
    <property type="match status" value="1"/>
</dbReference>
<feature type="domain" description="Ammonium transporter AmtB-like" evidence="11">
    <location>
        <begin position="56"/>
        <end position="450"/>
    </location>
</feature>
<feature type="transmembrane region" description="Helical" evidence="8">
    <location>
        <begin position="244"/>
        <end position="265"/>
    </location>
</feature>
<feature type="transmembrane region" description="Helical" evidence="8">
    <location>
        <begin position="55"/>
        <end position="78"/>
    </location>
</feature>
<gene>
    <name evidence="12" type="ORF">AMOR_35570</name>
</gene>
<feature type="transmembrane region" description="Helical" evidence="8">
    <location>
        <begin position="148"/>
        <end position="169"/>
    </location>
</feature>
<evidence type="ECO:0000256" key="1">
    <source>
        <dbReference type="ARBA" id="ARBA00004141"/>
    </source>
</evidence>
<feature type="compositionally biased region" description="Polar residues" evidence="9">
    <location>
        <begin position="1"/>
        <end position="14"/>
    </location>
</feature>
<evidence type="ECO:0000313" key="12">
    <source>
        <dbReference type="EMBL" id="BDG04561.1"/>
    </source>
</evidence>
<keyword evidence="10" id="KW-0732">Signal</keyword>